<evidence type="ECO:0000313" key="9">
    <source>
        <dbReference type="EMBL" id="PVX39886.1"/>
    </source>
</evidence>
<dbReference type="PANTHER" id="PTHR30446">
    <property type="entry name" value="RECOMBINATION PROTEIN RECR"/>
    <property type="match status" value="1"/>
</dbReference>
<dbReference type="PROSITE" id="PS50880">
    <property type="entry name" value="TOPRIM"/>
    <property type="match status" value="1"/>
</dbReference>
<dbReference type="InterPro" id="IPR000093">
    <property type="entry name" value="DNA_Rcmb_RecR"/>
</dbReference>
<dbReference type="AlphaFoldDB" id="A0A2U0T8D3"/>
<gene>
    <name evidence="7" type="primary">recR</name>
    <name evidence="9" type="ORF">C8D76_10489</name>
</gene>
<feature type="zinc finger region" description="C4-type" evidence="7">
    <location>
        <begin position="57"/>
        <end position="72"/>
    </location>
</feature>
<sequence length="200" mass="21870">MQSSPLLESLIEHLRCLPGVGPKSAQRMAYHLLQRDRSGGMNLARALTDAMSKIGHCSHCRDFTEEETCNICNNPRRQNSGLLCVVEMPADIQAIEQTGQFSGRYFVLMGHLSPLDGIGPKEIGLDLLQQRLQNEAFSEVILATNPTIEGDATANYIAEICLQQGIKVSRIAHGIPVGGELEMVDGTTLTHSFLGRRELG</sequence>
<protein>
    <recommendedName>
        <fullName evidence="7">Recombination protein RecR</fullName>
    </recommendedName>
</protein>
<evidence type="ECO:0000313" key="10">
    <source>
        <dbReference type="Proteomes" id="UP000245909"/>
    </source>
</evidence>
<dbReference type="Pfam" id="PF21176">
    <property type="entry name" value="RecR_HhH"/>
    <property type="match status" value="1"/>
</dbReference>
<comment type="function">
    <text evidence="7">May play a role in DNA repair. It seems to be involved in an RecBC-independent recombinational process of DNA repair. It may act with RecF and RecO.</text>
</comment>
<dbReference type="RefSeq" id="WP_116631599.1">
    <property type="nucleotide sequence ID" value="NZ_QENU01000004.1"/>
</dbReference>
<dbReference type="CDD" id="cd01025">
    <property type="entry name" value="TOPRIM_recR"/>
    <property type="match status" value="1"/>
</dbReference>
<dbReference type="Pfam" id="PF13662">
    <property type="entry name" value="Toprim_4"/>
    <property type="match status" value="1"/>
</dbReference>
<dbReference type="Pfam" id="PF21175">
    <property type="entry name" value="RecR_C"/>
    <property type="match status" value="1"/>
</dbReference>
<dbReference type="FunFam" id="1.10.8.420:FF:000001">
    <property type="entry name" value="Recombination protein RecR"/>
    <property type="match status" value="1"/>
</dbReference>
<dbReference type="Gene3D" id="3.40.1360.10">
    <property type="match status" value="1"/>
</dbReference>
<reference evidence="9 10" key="1">
    <citation type="submission" date="2018-05" db="EMBL/GenBank/DDBJ databases">
        <title>Genomic Encyclopedia of Type Strains, Phase IV (KMG-IV): sequencing the most valuable type-strain genomes for metagenomic binning, comparative biology and taxonomic classification.</title>
        <authorList>
            <person name="Goeker M."/>
        </authorList>
    </citation>
    <scope>NUCLEOTIDE SEQUENCE [LARGE SCALE GENOMIC DNA]</scope>
    <source>
        <strain evidence="9 10">DSM 22999</strain>
    </source>
</reference>
<keyword evidence="5 7" id="KW-0233">DNA recombination</keyword>
<dbReference type="GO" id="GO:0003677">
    <property type="term" value="F:DNA binding"/>
    <property type="evidence" value="ECO:0007669"/>
    <property type="project" value="UniProtKB-UniRule"/>
</dbReference>
<dbReference type="InterPro" id="IPR023627">
    <property type="entry name" value="Rcmb_RecR"/>
</dbReference>
<dbReference type="SUPFAM" id="SSF111304">
    <property type="entry name" value="Recombination protein RecR"/>
    <property type="match status" value="1"/>
</dbReference>
<dbReference type="NCBIfam" id="TIGR00615">
    <property type="entry name" value="recR"/>
    <property type="match status" value="1"/>
</dbReference>
<comment type="similarity">
    <text evidence="7">Belongs to the RecR family.</text>
</comment>
<dbReference type="InterPro" id="IPR034137">
    <property type="entry name" value="TOPRIM_RecR"/>
</dbReference>
<evidence type="ECO:0000259" key="8">
    <source>
        <dbReference type="PROSITE" id="PS50880"/>
    </source>
</evidence>
<comment type="caution">
    <text evidence="9">The sequence shown here is derived from an EMBL/GenBank/DDBJ whole genome shotgun (WGS) entry which is preliminary data.</text>
</comment>
<dbReference type="PROSITE" id="PS01300">
    <property type="entry name" value="RECR"/>
    <property type="match status" value="1"/>
</dbReference>
<dbReference type="SMART" id="SM00493">
    <property type="entry name" value="TOPRIM"/>
    <property type="match status" value="1"/>
</dbReference>
<keyword evidence="3 7" id="KW-0863">Zinc-finger</keyword>
<dbReference type="FunFam" id="3.40.1360.10:FF:000001">
    <property type="entry name" value="Recombination protein RecR"/>
    <property type="match status" value="1"/>
</dbReference>
<dbReference type="Gene3D" id="1.10.8.420">
    <property type="entry name" value="RecR Domain 1"/>
    <property type="match status" value="1"/>
</dbReference>
<dbReference type="InterPro" id="IPR006171">
    <property type="entry name" value="TOPRIM_dom"/>
</dbReference>
<organism evidence="9 10">
    <name type="scientific">Alitibacter langaaensis DSM 22999</name>
    <dbReference type="NCBI Taxonomy" id="1122935"/>
    <lineage>
        <taxon>Bacteria</taxon>
        <taxon>Pseudomonadati</taxon>
        <taxon>Pseudomonadota</taxon>
        <taxon>Gammaproteobacteria</taxon>
        <taxon>Pasteurellales</taxon>
        <taxon>Pasteurellaceae</taxon>
        <taxon>Alitibacter</taxon>
    </lineage>
</organism>
<keyword evidence="6 7" id="KW-0234">DNA repair</keyword>
<dbReference type="Proteomes" id="UP000245909">
    <property type="component" value="Unassembled WGS sequence"/>
</dbReference>
<dbReference type="EMBL" id="QENU01000004">
    <property type="protein sequence ID" value="PVX39886.1"/>
    <property type="molecule type" value="Genomic_DNA"/>
</dbReference>
<dbReference type="OrthoDB" id="9802672at2"/>
<feature type="domain" description="Toprim" evidence="8">
    <location>
        <begin position="81"/>
        <end position="176"/>
    </location>
</feature>
<dbReference type="PANTHER" id="PTHR30446:SF0">
    <property type="entry name" value="RECOMBINATION PROTEIN RECR"/>
    <property type="match status" value="1"/>
</dbReference>
<proteinExistence type="inferred from homology"/>
<dbReference type="InterPro" id="IPR015967">
    <property type="entry name" value="Rcmb_RecR_Znf"/>
</dbReference>
<evidence type="ECO:0000256" key="6">
    <source>
        <dbReference type="ARBA" id="ARBA00023204"/>
    </source>
</evidence>
<dbReference type="GO" id="GO:0006310">
    <property type="term" value="P:DNA recombination"/>
    <property type="evidence" value="ECO:0007669"/>
    <property type="project" value="UniProtKB-UniRule"/>
</dbReference>
<keyword evidence="4 7" id="KW-0862">Zinc</keyword>
<keyword evidence="1 7" id="KW-0479">Metal-binding</keyword>
<dbReference type="Gene3D" id="6.10.250.240">
    <property type="match status" value="1"/>
</dbReference>
<evidence type="ECO:0000256" key="2">
    <source>
        <dbReference type="ARBA" id="ARBA00022763"/>
    </source>
</evidence>
<dbReference type="GO" id="GO:0006281">
    <property type="term" value="P:DNA repair"/>
    <property type="evidence" value="ECO:0007669"/>
    <property type="project" value="UniProtKB-UniRule"/>
</dbReference>
<evidence type="ECO:0000256" key="7">
    <source>
        <dbReference type="HAMAP-Rule" id="MF_00017"/>
    </source>
</evidence>
<accession>A0A2U0T8D3</accession>
<evidence type="ECO:0000256" key="3">
    <source>
        <dbReference type="ARBA" id="ARBA00022771"/>
    </source>
</evidence>
<keyword evidence="2 7" id="KW-0227">DNA damage</keyword>
<evidence type="ECO:0000256" key="4">
    <source>
        <dbReference type="ARBA" id="ARBA00022833"/>
    </source>
</evidence>
<dbReference type="HAMAP" id="MF_00017">
    <property type="entry name" value="RecR"/>
    <property type="match status" value="1"/>
</dbReference>
<evidence type="ECO:0000256" key="5">
    <source>
        <dbReference type="ARBA" id="ARBA00023172"/>
    </source>
</evidence>
<keyword evidence="10" id="KW-1185">Reference proteome</keyword>
<dbReference type="GO" id="GO:0008270">
    <property type="term" value="F:zinc ion binding"/>
    <property type="evidence" value="ECO:0007669"/>
    <property type="project" value="UniProtKB-KW"/>
</dbReference>
<evidence type="ECO:0000256" key="1">
    <source>
        <dbReference type="ARBA" id="ARBA00022723"/>
    </source>
</evidence>
<name>A0A2U0T8D3_9PAST</name>